<evidence type="ECO:0000313" key="7">
    <source>
        <dbReference type="Proteomes" id="UP000198145"/>
    </source>
</evidence>
<dbReference type="CDD" id="cd05466">
    <property type="entry name" value="PBP2_LTTR_substrate"/>
    <property type="match status" value="1"/>
</dbReference>
<dbReference type="GO" id="GO:0003700">
    <property type="term" value="F:DNA-binding transcription factor activity"/>
    <property type="evidence" value="ECO:0007669"/>
    <property type="project" value="InterPro"/>
</dbReference>
<keyword evidence="2" id="KW-0805">Transcription regulation</keyword>
<dbReference type="RefSeq" id="WP_017518310.1">
    <property type="nucleotide sequence ID" value="NZ_CP189774.1"/>
</dbReference>
<gene>
    <name evidence="6" type="ORF">CEG18_15460</name>
</gene>
<evidence type="ECO:0000256" key="1">
    <source>
        <dbReference type="ARBA" id="ARBA00009437"/>
    </source>
</evidence>
<dbReference type="InterPro" id="IPR005119">
    <property type="entry name" value="LysR_subst-bd"/>
</dbReference>
<dbReference type="STRING" id="46680.GCA_000807755_00629"/>
<dbReference type="InterPro" id="IPR036390">
    <property type="entry name" value="WH_DNA-bd_sf"/>
</dbReference>
<dbReference type="PANTHER" id="PTHR30419">
    <property type="entry name" value="HTH-TYPE TRANSCRIPTIONAL REGULATOR YBHD"/>
    <property type="match status" value="1"/>
</dbReference>
<evidence type="ECO:0000256" key="3">
    <source>
        <dbReference type="ARBA" id="ARBA00023125"/>
    </source>
</evidence>
<name>A0A246F866_PSENT</name>
<dbReference type="Gene3D" id="1.10.10.10">
    <property type="entry name" value="Winged helix-like DNA-binding domain superfamily/Winged helix DNA-binding domain"/>
    <property type="match status" value="1"/>
</dbReference>
<proteinExistence type="inferred from homology"/>
<dbReference type="InterPro" id="IPR036388">
    <property type="entry name" value="WH-like_DNA-bd_sf"/>
</dbReference>
<keyword evidence="4" id="KW-0804">Transcription</keyword>
<dbReference type="Proteomes" id="UP000198145">
    <property type="component" value="Unassembled WGS sequence"/>
</dbReference>
<keyword evidence="3" id="KW-0238">DNA-binding</keyword>
<dbReference type="GO" id="GO:0003677">
    <property type="term" value="F:DNA binding"/>
    <property type="evidence" value="ECO:0007669"/>
    <property type="project" value="UniProtKB-KW"/>
</dbReference>
<dbReference type="InterPro" id="IPR000847">
    <property type="entry name" value="LysR_HTH_N"/>
</dbReference>
<dbReference type="InterPro" id="IPR050950">
    <property type="entry name" value="HTH-type_LysR_regulators"/>
</dbReference>
<protein>
    <submittedName>
        <fullName evidence="6">LysR family transcriptional regulator</fullName>
    </submittedName>
</protein>
<dbReference type="Pfam" id="PF00126">
    <property type="entry name" value="HTH_1"/>
    <property type="match status" value="1"/>
</dbReference>
<dbReference type="SUPFAM" id="SSF53850">
    <property type="entry name" value="Periplasmic binding protein-like II"/>
    <property type="match status" value="1"/>
</dbReference>
<dbReference type="SUPFAM" id="SSF46785">
    <property type="entry name" value="Winged helix' DNA-binding domain"/>
    <property type="match status" value="1"/>
</dbReference>
<dbReference type="FunFam" id="1.10.10.10:FF:000001">
    <property type="entry name" value="LysR family transcriptional regulator"/>
    <property type="match status" value="1"/>
</dbReference>
<dbReference type="AlphaFoldDB" id="A0A246F866"/>
<accession>A0A246F866</accession>
<comment type="similarity">
    <text evidence="1">Belongs to the LysR transcriptional regulatory family.</text>
</comment>
<dbReference type="Pfam" id="PF03466">
    <property type="entry name" value="LysR_substrate"/>
    <property type="match status" value="1"/>
</dbReference>
<evidence type="ECO:0000256" key="2">
    <source>
        <dbReference type="ARBA" id="ARBA00023015"/>
    </source>
</evidence>
<feature type="domain" description="HTH lysR-type" evidence="5">
    <location>
        <begin position="1"/>
        <end position="58"/>
    </location>
</feature>
<dbReference type="PANTHER" id="PTHR30419:SF30">
    <property type="entry name" value="LYSR FAMILY TRANSCRIPTIONAL REGULATOR"/>
    <property type="match status" value="1"/>
</dbReference>
<dbReference type="PROSITE" id="PS50931">
    <property type="entry name" value="HTH_LYSR"/>
    <property type="match status" value="1"/>
</dbReference>
<evidence type="ECO:0000256" key="4">
    <source>
        <dbReference type="ARBA" id="ARBA00023163"/>
    </source>
</evidence>
<dbReference type="EMBL" id="NJBA01000005">
    <property type="protein sequence ID" value="OWP49837.1"/>
    <property type="molecule type" value="Genomic_DNA"/>
</dbReference>
<dbReference type="GO" id="GO:0005829">
    <property type="term" value="C:cytosol"/>
    <property type="evidence" value="ECO:0007669"/>
    <property type="project" value="TreeGrafter"/>
</dbReference>
<evidence type="ECO:0000259" key="5">
    <source>
        <dbReference type="PROSITE" id="PS50931"/>
    </source>
</evidence>
<sequence>MDLRQLRYFIALNEHRSFVRAADAMGITQPAFSRSIQGLEQELGCRLVDRGSKDLRPTPEGQVVLQHALSLVQGANNLSHAVARLNKLDSGELRFGSGPAPAQKLVSDAVSRFVQRYPRIHIQFGVDNWERLARSLSREEIEFFIADIRHFEADPNFQTRALKPRSGLFFCRAGHPLLAKESLSTNDIFAYPLAATLIPPSARKMLANLSGKIDISTNVQCEDMASLVRIVGQTDAIGIAVEEALSEPMVRGELVRLHFRNLPQNVDILQARCGIVTRSGDRLSAAARAMIELLVDLDAGVESAVA</sequence>
<dbReference type="eggNOG" id="COG0583">
    <property type="taxonomic scope" value="Bacteria"/>
</dbReference>
<evidence type="ECO:0000313" key="6">
    <source>
        <dbReference type="EMBL" id="OWP49837.1"/>
    </source>
</evidence>
<reference evidence="6 7" key="1">
    <citation type="submission" date="2017-06" db="EMBL/GenBank/DDBJ databases">
        <title>Draft genome of Pseudomonas nitroreducens DF05.</title>
        <authorList>
            <person name="Iyer R."/>
        </authorList>
    </citation>
    <scope>NUCLEOTIDE SEQUENCE [LARGE SCALE GENOMIC DNA]</scope>
    <source>
        <strain evidence="6 7">DF05</strain>
    </source>
</reference>
<organism evidence="6 7">
    <name type="scientific">Pseudomonas nitroreducens</name>
    <dbReference type="NCBI Taxonomy" id="46680"/>
    <lineage>
        <taxon>Bacteria</taxon>
        <taxon>Pseudomonadati</taxon>
        <taxon>Pseudomonadota</taxon>
        <taxon>Gammaproteobacteria</taxon>
        <taxon>Pseudomonadales</taxon>
        <taxon>Pseudomonadaceae</taxon>
        <taxon>Pseudomonas</taxon>
    </lineage>
</organism>
<dbReference type="Gene3D" id="3.40.190.290">
    <property type="match status" value="1"/>
</dbReference>
<dbReference type="PRINTS" id="PR00039">
    <property type="entry name" value="HTHLYSR"/>
</dbReference>
<comment type="caution">
    <text evidence="6">The sequence shown here is derived from an EMBL/GenBank/DDBJ whole genome shotgun (WGS) entry which is preliminary data.</text>
</comment>